<protein>
    <recommendedName>
        <fullName evidence="3">Transposase</fullName>
    </recommendedName>
</protein>
<evidence type="ECO:0000313" key="2">
    <source>
        <dbReference type="Proteomes" id="UP000720508"/>
    </source>
</evidence>
<reference evidence="1 2" key="1">
    <citation type="submission" date="2021-06" db="EMBL/GenBank/DDBJ databases">
        <authorList>
            <person name="Pan X."/>
        </authorList>
    </citation>
    <scope>NUCLEOTIDE SEQUENCE [LARGE SCALE GENOMIC DNA]</scope>
    <source>
        <strain evidence="1 2">4503</strain>
    </source>
</reference>
<proteinExistence type="predicted"/>
<dbReference type="Proteomes" id="UP000720508">
    <property type="component" value="Unassembled WGS sequence"/>
</dbReference>
<comment type="caution">
    <text evidence="1">The sequence shown here is derived from an EMBL/GenBank/DDBJ whole genome shotgun (WGS) entry which is preliminary data.</text>
</comment>
<organism evidence="1 2">
    <name type="scientific">Streptomyces niphimycinicus</name>
    <dbReference type="NCBI Taxonomy" id="2842201"/>
    <lineage>
        <taxon>Bacteria</taxon>
        <taxon>Bacillati</taxon>
        <taxon>Actinomycetota</taxon>
        <taxon>Actinomycetes</taxon>
        <taxon>Kitasatosporales</taxon>
        <taxon>Streptomycetaceae</taxon>
        <taxon>Streptomyces</taxon>
    </lineage>
</organism>
<accession>A0ABS6C799</accession>
<gene>
    <name evidence="1" type="ORF">KN815_01150</name>
</gene>
<keyword evidence="2" id="KW-1185">Reference proteome</keyword>
<sequence length="69" mass="7851">MDCLAVYVLKYLGKDNKRTPQERVTKWMRAMNGLSAAGQAWVEDATRTAWTLVKRYQLATLAGLPEHAR</sequence>
<evidence type="ECO:0000313" key="1">
    <source>
        <dbReference type="EMBL" id="MBU3862772.1"/>
    </source>
</evidence>
<dbReference type="EMBL" id="JAHLEM010000012">
    <property type="protein sequence ID" value="MBU3862772.1"/>
    <property type="molecule type" value="Genomic_DNA"/>
</dbReference>
<name>A0ABS6C799_9ACTN</name>
<dbReference type="RefSeq" id="WP_216339276.1">
    <property type="nucleotide sequence ID" value="NZ_JAHLEM010000012.1"/>
</dbReference>
<evidence type="ECO:0008006" key="3">
    <source>
        <dbReference type="Google" id="ProtNLM"/>
    </source>
</evidence>